<name>A0A890V0Y0_9CAUD</name>
<organism evidence="1 2">
    <name type="scientific">Microbacterium phage Shocker</name>
    <dbReference type="NCBI Taxonomy" id="2805839"/>
    <lineage>
        <taxon>Viruses</taxon>
        <taxon>Duplodnaviria</taxon>
        <taxon>Heunggongvirae</taxon>
        <taxon>Uroviricota</taxon>
        <taxon>Caudoviricetes</taxon>
        <taxon>Shockervirus</taxon>
        <taxon>Shockervirus shocker</taxon>
    </lineage>
</organism>
<dbReference type="Proteomes" id="UP000654052">
    <property type="component" value="Segment"/>
</dbReference>
<dbReference type="GeneID" id="80020074"/>
<protein>
    <submittedName>
        <fullName evidence="1">Uncharacterized protein</fullName>
    </submittedName>
</protein>
<accession>A0A890V0Y0</accession>
<evidence type="ECO:0000313" key="1">
    <source>
        <dbReference type="EMBL" id="QRI45064.1"/>
    </source>
</evidence>
<keyword evidence="2" id="KW-1185">Reference proteome</keyword>
<gene>
    <name evidence="1" type="primary">10</name>
    <name evidence="1" type="ORF">SEA_SHOCKER_10</name>
</gene>
<dbReference type="RefSeq" id="YP_010755420.1">
    <property type="nucleotide sequence ID" value="NC_073470.1"/>
</dbReference>
<proteinExistence type="predicted"/>
<sequence>MSKNPVDFMIEKTGLSRTEFAVKHGFGKNLLVRLVQGRFQSVTHRISSALWQEWQERGLDQDEFDEVYGTLNVDLAYQNWVKNRRLTNKVKLPEKVRDNPSITPFARIVKEIGSISKTAGVLAVADVVVQRYADGRQRTMPESIKQALTDMGYKHTAALEKSQERWHKNHA</sequence>
<dbReference type="KEGG" id="vg:80020074"/>
<reference evidence="1" key="1">
    <citation type="submission" date="2021-01" db="EMBL/GenBank/DDBJ databases">
        <authorList>
            <person name="Weegman M.K."/>
            <person name="Spring A.S."/>
            <person name="Bonilla J.A."/>
            <person name="Klyczek K."/>
            <person name="Garlena R.A."/>
            <person name="Russell D.A."/>
            <person name="Pope W.H."/>
            <person name="Jacobs-Sera D."/>
            <person name="Hatfull G.F."/>
        </authorList>
    </citation>
    <scope>NUCLEOTIDE SEQUENCE</scope>
</reference>
<evidence type="ECO:0000313" key="2">
    <source>
        <dbReference type="Proteomes" id="UP000654052"/>
    </source>
</evidence>
<dbReference type="EMBL" id="MW507126">
    <property type="protein sequence ID" value="QRI45064.1"/>
    <property type="molecule type" value="Genomic_DNA"/>
</dbReference>